<organism evidence="3">
    <name type="scientific">Caenorhabditis brenneri</name>
    <name type="common">Nematode worm</name>
    <dbReference type="NCBI Taxonomy" id="135651"/>
    <lineage>
        <taxon>Eukaryota</taxon>
        <taxon>Metazoa</taxon>
        <taxon>Ecdysozoa</taxon>
        <taxon>Nematoda</taxon>
        <taxon>Chromadorea</taxon>
        <taxon>Rhabditida</taxon>
        <taxon>Rhabditina</taxon>
        <taxon>Rhabditomorpha</taxon>
        <taxon>Rhabditoidea</taxon>
        <taxon>Rhabditidae</taxon>
        <taxon>Peloderinae</taxon>
        <taxon>Caenorhabditis</taxon>
    </lineage>
</organism>
<dbReference type="OrthoDB" id="19653at2759"/>
<accession>G0MN64</accession>
<dbReference type="Proteomes" id="UP000008068">
    <property type="component" value="Unassembled WGS sequence"/>
</dbReference>
<name>G0MN64_CAEBE</name>
<dbReference type="InterPro" id="IPR043187">
    <property type="entry name" value="CM06B1-like"/>
</dbReference>
<evidence type="ECO:0000259" key="1">
    <source>
        <dbReference type="Pfam" id="PF00135"/>
    </source>
</evidence>
<protein>
    <recommendedName>
        <fullName evidence="1">Carboxylesterase type B domain-containing protein</fullName>
    </recommendedName>
</protein>
<dbReference type="InParanoid" id="G0MN64"/>
<feature type="domain" description="Carboxylesterase type B" evidence="1">
    <location>
        <begin position="3"/>
        <end position="267"/>
    </location>
</feature>
<dbReference type="Gene3D" id="3.40.50.1820">
    <property type="entry name" value="alpha/beta hydrolase"/>
    <property type="match status" value="1"/>
</dbReference>
<dbReference type="AlphaFoldDB" id="G0MN64"/>
<dbReference type="PANTHER" id="PTHR45029:SF2">
    <property type="entry name" value="CARBOXYLIC ESTER HYDROLASE"/>
    <property type="match status" value="1"/>
</dbReference>
<dbReference type="EMBL" id="GL379803">
    <property type="protein sequence ID" value="EGT38274.1"/>
    <property type="molecule type" value="Genomic_DNA"/>
</dbReference>
<gene>
    <name evidence="2" type="ORF">CAEBREN_29470</name>
</gene>
<dbReference type="InterPro" id="IPR029058">
    <property type="entry name" value="AB_hydrolase_fold"/>
</dbReference>
<dbReference type="InterPro" id="IPR002018">
    <property type="entry name" value="CarbesteraseB"/>
</dbReference>
<evidence type="ECO:0000313" key="3">
    <source>
        <dbReference type="Proteomes" id="UP000008068"/>
    </source>
</evidence>
<sequence length="290" mass="33401">MHHGYTGEDSQSLLAWYHAQPNSRWFETTGVNKSEASGSAYFSPIFDGDFFPKPFDILQKEAPKMDVLVTVNEHEGLGFLMLYPNRTSDLEIVSDVFGPDIVRHPEEVQKKIYEFYMEGVDQNDKKTVELKMINFISDSWFNHGALETVRQSTGAGNNAYLGSFDYYNMDSKDPYASWFPFRAANHNSELKYMLGEGMGKFEPVEEEYKVIDLMGRLVTNFAKYGNPNTPDGPQLWEKYNLSKPLAYFKIDYPKMDMKDNFQNGRLKIFDEINESGEKYQGILYSNELSS</sequence>
<dbReference type="SUPFAM" id="SSF53474">
    <property type="entry name" value="alpha/beta-Hydrolases"/>
    <property type="match status" value="1"/>
</dbReference>
<keyword evidence="3" id="KW-1185">Reference proteome</keyword>
<dbReference type="PANTHER" id="PTHR45029">
    <property type="entry name" value="CARBOXYLIC ESTER HYDROLASE-RELATED"/>
    <property type="match status" value="1"/>
</dbReference>
<dbReference type="HOGENOM" id="CLU_006586_9_0_1"/>
<evidence type="ECO:0000313" key="2">
    <source>
        <dbReference type="EMBL" id="EGT38274.1"/>
    </source>
</evidence>
<proteinExistence type="predicted"/>
<reference evidence="3" key="1">
    <citation type="submission" date="2011-07" db="EMBL/GenBank/DDBJ databases">
        <authorList>
            <consortium name="Caenorhabditis brenneri Sequencing and Analysis Consortium"/>
            <person name="Wilson R.K."/>
        </authorList>
    </citation>
    <scope>NUCLEOTIDE SEQUENCE [LARGE SCALE GENOMIC DNA]</scope>
    <source>
        <strain evidence="3">PB2801</strain>
    </source>
</reference>
<dbReference type="eggNOG" id="KOG1516">
    <property type="taxonomic scope" value="Eukaryota"/>
</dbReference>
<dbReference type="STRING" id="135651.G0MN64"/>
<dbReference type="Pfam" id="PF00135">
    <property type="entry name" value="COesterase"/>
    <property type="match status" value="1"/>
</dbReference>